<dbReference type="GeneID" id="54304099"/>
<feature type="compositionally biased region" description="Basic and acidic residues" evidence="1">
    <location>
        <begin position="369"/>
        <end position="379"/>
    </location>
</feature>
<dbReference type="OrthoDB" id="5426191at2759"/>
<dbReference type="EMBL" id="ML995474">
    <property type="protein sequence ID" value="KAF2147236.1"/>
    <property type="molecule type" value="Genomic_DNA"/>
</dbReference>
<feature type="compositionally biased region" description="Low complexity" evidence="1">
    <location>
        <begin position="393"/>
        <end position="406"/>
    </location>
</feature>
<feature type="region of interest" description="Disordered" evidence="1">
    <location>
        <begin position="484"/>
        <end position="513"/>
    </location>
</feature>
<feature type="region of interest" description="Disordered" evidence="1">
    <location>
        <begin position="1"/>
        <end position="30"/>
    </location>
</feature>
<feature type="compositionally biased region" description="Pro residues" evidence="1">
    <location>
        <begin position="115"/>
        <end position="131"/>
    </location>
</feature>
<feature type="compositionally biased region" description="Polar residues" evidence="1">
    <location>
        <begin position="293"/>
        <end position="308"/>
    </location>
</feature>
<feature type="compositionally biased region" description="Low complexity" evidence="1">
    <location>
        <begin position="350"/>
        <end position="366"/>
    </location>
</feature>
<accession>A0A6A6BT16</accession>
<evidence type="ECO:0000313" key="3">
    <source>
        <dbReference type="Proteomes" id="UP000799438"/>
    </source>
</evidence>
<keyword evidence="3" id="KW-1185">Reference proteome</keyword>
<protein>
    <submittedName>
        <fullName evidence="2">Uncharacterized protein</fullName>
    </submittedName>
</protein>
<name>A0A6A6BT16_9PEZI</name>
<feature type="compositionally biased region" description="Polar residues" evidence="1">
    <location>
        <begin position="218"/>
        <end position="228"/>
    </location>
</feature>
<reference evidence="2" key="1">
    <citation type="journal article" date="2020" name="Stud. Mycol.">
        <title>101 Dothideomycetes genomes: a test case for predicting lifestyles and emergence of pathogens.</title>
        <authorList>
            <person name="Haridas S."/>
            <person name="Albert R."/>
            <person name="Binder M."/>
            <person name="Bloem J."/>
            <person name="Labutti K."/>
            <person name="Salamov A."/>
            <person name="Andreopoulos B."/>
            <person name="Baker S."/>
            <person name="Barry K."/>
            <person name="Bills G."/>
            <person name="Bluhm B."/>
            <person name="Cannon C."/>
            <person name="Castanera R."/>
            <person name="Culley D."/>
            <person name="Daum C."/>
            <person name="Ezra D."/>
            <person name="Gonzalez J."/>
            <person name="Henrissat B."/>
            <person name="Kuo A."/>
            <person name="Liang C."/>
            <person name="Lipzen A."/>
            <person name="Lutzoni F."/>
            <person name="Magnuson J."/>
            <person name="Mondo S."/>
            <person name="Nolan M."/>
            <person name="Ohm R."/>
            <person name="Pangilinan J."/>
            <person name="Park H.-J."/>
            <person name="Ramirez L."/>
            <person name="Alfaro M."/>
            <person name="Sun H."/>
            <person name="Tritt A."/>
            <person name="Yoshinaga Y."/>
            <person name="Zwiers L.-H."/>
            <person name="Turgeon B."/>
            <person name="Goodwin S."/>
            <person name="Spatafora J."/>
            <person name="Crous P."/>
            <person name="Grigoriev I."/>
        </authorList>
    </citation>
    <scope>NUCLEOTIDE SEQUENCE</scope>
    <source>
        <strain evidence="2">CBS 121167</strain>
    </source>
</reference>
<gene>
    <name evidence="2" type="ORF">K452DRAFT_3837</name>
</gene>
<dbReference type="AlphaFoldDB" id="A0A6A6BT16"/>
<evidence type="ECO:0000313" key="2">
    <source>
        <dbReference type="EMBL" id="KAF2147236.1"/>
    </source>
</evidence>
<sequence>MTAHTVEAKSLSALTSLASNPPRYPRNPTHERHEPLVLYIARVPGSRDVFLTPLKPRQKIVTAEDVQSSLYYLHFDSPDDEVLKAEAAVDDDLSSSDTQSPVKEHAPVVRKPLRKPLPPLPSEDGAIPPPTTIKRKPVAPPVLSVRDDSENKHNLPAPLRIQISPSNGRVSHQRGHSSYDVPTLRAEKPRPTLDTFSHQRGHSSYDVPTLRPERSRPTLDTFSQQRGHSTYDVPTLRPEKSRPTLDTFSHQRGHSSYDVPTVRPERSRPTLDTFSHQRGHSSYDVPTLRPQKTRPTLDTFSHQKSSYDLPTLRMGKSRPKLDTSSQNSSFSAYDLPEIPLENTRPRARVTSRYSYQSSRTTSSQYSINPEDRLPEHPGFMEHSPPRTVRGLDRSSPSSDHMSFSDSTPPKPLRQVDQSVDDVCLTLIRRDPASGAQWNVGKIRDPQVFAISSETFGSSATQRTKRAGTPMHLEINNPGYTKFCQQETNGPLPTRSSQESIRTSRTSLSDSGSLTFGPDTTFRRRIWLEGARLTPDYFSQQRLSSNASAYGVDTIRSPGEDGRRTIKSGFKGYVFQSPWNGRCEFVTGAAGSSLKCKHSLPVSNPVFQSPQSVTVSELRFNLPAIPSTPMEDGSVKRSSFFARPTLQKRMSGLTINDHAERNGHWQPERNSHWQDILSGGTNLDLSLGQESAGGGFGGNKAKLGKLIIQDEGLKMLDLIVAANMSIWWRAYGKVEAAGR</sequence>
<evidence type="ECO:0000256" key="1">
    <source>
        <dbReference type="SAM" id="MobiDB-lite"/>
    </source>
</evidence>
<organism evidence="2 3">
    <name type="scientific">Aplosporella prunicola CBS 121167</name>
    <dbReference type="NCBI Taxonomy" id="1176127"/>
    <lineage>
        <taxon>Eukaryota</taxon>
        <taxon>Fungi</taxon>
        <taxon>Dikarya</taxon>
        <taxon>Ascomycota</taxon>
        <taxon>Pezizomycotina</taxon>
        <taxon>Dothideomycetes</taxon>
        <taxon>Dothideomycetes incertae sedis</taxon>
        <taxon>Botryosphaeriales</taxon>
        <taxon>Aplosporellaceae</taxon>
        <taxon>Aplosporella</taxon>
    </lineage>
</organism>
<feature type="compositionally biased region" description="Polar residues" evidence="1">
    <location>
        <begin position="322"/>
        <end position="331"/>
    </location>
</feature>
<feature type="region of interest" description="Disordered" evidence="1">
    <location>
        <begin position="88"/>
        <end position="414"/>
    </location>
</feature>
<feature type="compositionally biased region" description="Low complexity" evidence="1">
    <location>
        <begin position="8"/>
        <end position="19"/>
    </location>
</feature>
<proteinExistence type="predicted"/>
<dbReference type="Proteomes" id="UP000799438">
    <property type="component" value="Unassembled WGS sequence"/>
</dbReference>
<dbReference type="RefSeq" id="XP_033402944.1">
    <property type="nucleotide sequence ID" value="XM_033546593.1"/>
</dbReference>